<dbReference type="PANTHER" id="PTHR43205:SF7">
    <property type="entry name" value="PROSTAGLANDIN REDUCTASE 1"/>
    <property type="match status" value="1"/>
</dbReference>
<evidence type="ECO:0000259" key="2">
    <source>
        <dbReference type="SMART" id="SM00829"/>
    </source>
</evidence>
<dbReference type="InterPro" id="IPR041694">
    <property type="entry name" value="ADH_N_2"/>
</dbReference>
<dbReference type="InterPro" id="IPR020843">
    <property type="entry name" value="ER"/>
</dbReference>
<dbReference type="SMART" id="SM00829">
    <property type="entry name" value="PKS_ER"/>
    <property type="match status" value="1"/>
</dbReference>
<dbReference type="PANTHER" id="PTHR43205">
    <property type="entry name" value="PROSTAGLANDIN REDUCTASE"/>
    <property type="match status" value="1"/>
</dbReference>
<keyword evidence="1" id="KW-0560">Oxidoreductase</keyword>
<dbReference type="InterPro" id="IPR045010">
    <property type="entry name" value="MDR_fam"/>
</dbReference>
<evidence type="ECO:0000256" key="1">
    <source>
        <dbReference type="ARBA" id="ARBA00023002"/>
    </source>
</evidence>
<dbReference type="Gene3D" id="3.40.50.720">
    <property type="entry name" value="NAD(P)-binding Rossmann-like Domain"/>
    <property type="match status" value="1"/>
</dbReference>
<accession>A0ABU4PQP4</accession>
<proteinExistence type="predicted"/>
<evidence type="ECO:0000313" key="4">
    <source>
        <dbReference type="Proteomes" id="UP001279660"/>
    </source>
</evidence>
<protein>
    <submittedName>
        <fullName evidence="3">NADP-dependent oxidoreductase</fullName>
    </submittedName>
</protein>
<dbReference type="SUPFAM" id="SSF50129">
    <property type="entry name" value="GroES-like"/>
    <property type="match status" value="2"/>
</dbReference>
<feature type="domain" description="Enoyl reductase (ER)" evidence="2">
    <location>
        <begin position="17"/>
        <end position="331"/>
    </location>
</feature>
<dbReference type="SUPFAM" id="SSF51735">
    <property type="entry name" value="NAD(P)-binding Rossmann-fold domains"/>
    <property type="match status" value="1"/>
</dbReference>
<organism evidence="3 4">
    <name type="scientific">Sphingomonas echinoides</name>
    <dbReference type="NCBI Taxonomy" id="59803"/>
    <lineage>
        <taxon>Bacteria</taxon>
        <taxon>Pseudomonadati</taxon>
        <taxon>Pseudomonadota</taxon>
        <taxon>Alphaproteobacteria</taxon>
        <taxon>Sphingomonadales</taxon>
        <taxon>Sphingomonadaceae</taxon>
        <taxon>Sphingomonas</taxon>
    </lineage>
</organism>
<dbReference type="RefSeq" id="WP_029623058.1">
    <property type="nucleotide sequence ID" value="NZ_JAWXXV010000001.1"/>
</dbReference>
<dbReference type="InterPro" id="IPR036291">
    <property type="entry name" value="NAD(P)-bd_dom_sf"/>
</dbReference>
<evidence type="ECO:0000313" key="3">
    <source>
        <dbReference type="EMBL" id="MDX5985462.1"/>
    </source>
</evidence>
<dbReference type="Gene3D" id="3.90.180.10">
    <property type="entry name" value="Medium-chain alcohol dehydrogenases, catalytic domain"/>
    <property type="match status" value="1"/>
</dbReference>
<reference evidence="3 4" key="1">
    <citation type="submission" date="2023-11" db="EMBL/GenBank/DDBJ databases">
        <title>MicrobeMod: A computational toolkit for identifying prokaryotic methylation and restriction-modification with nanopore sequencing.</title>
        <authorList>
            <person name="Crits-Christoph A."/>
            <person name="Kang S.C."/>
            <person name="Lee H."/>
            <person name="Ostrov N."/>
        </authorList>
    </citation>
    <scope>NUCLEOTIDE SEQUENCE [LARGE SCALE GENOMIC DNA]</scope>
    <source>
        <strain evidence="3 4">ATCC 14820</strain>
    </source>
</reference>
<comment type="caution">
    <text evidence="3">The sequence shown here is derived from an EMBL/GenBank/DDBJ whole genome shotgun (WGS) entry which is preliminary data.</text>
</comment>
<gene>
    <name evidence="3" type="ORF">SIL82_14490</name>
</gene>
<keyword evidence="4" id="KW-1185">Reference proteome</keyword>
<dbReference type="CDD" id="cd05288">
    <property type="entry name" value="PGDH"/>
    <property type="match status" value="1"/>
</dbReference>
<dbReference type="InterPro" id="IPR013149">
    <property type="entry name" value="ADH-like_C"/>
</dbReference>
<dbReference type="InterPro" id="IPR011032">
    <property type="entry name" value="GroES-like_sf"/>
</dbReference>
<sequence>MSRAWSLKSRPNGMPVASDFELIDLPTTALNDGEMRIANRWLSVDPYMRGRMNDVKSYVPPFALGEPMQGGAIGEVIESRAEGFAVGDVVQHFLGWRDEAVLPATQVQKLPALGVPPQQFLGLLGMPGMTGYFGLLHVAEAKAGDVVFVSAAAGAVGSTVVQVAKASGMTVIGSAGGADKCALVKGLGADAVIDYKSEGPLLKKLLAALQGLGKDGIDVYFDNVGGEHLDAALATGNLHARFAICGMIDIYNTSKPTELRYLARLIGMRIRMTGLLVSDHMGKTAEFYRVMGGWLAEGKLKNEETVFEGLDAMPDAFFGLFTGGNTGKMLVKL</sequence>
<dbReference type="Proteomes" id="UP001279660">
    <property type="component" value="Unassembled WGS sequence"/>
</dbReference>
<dbReference type="EMBL" id="JAWXXV010000001">
    <property type="protein sequence ID" value="MDX5985462.1"/>
    <property type="molecule type" value="Genomic_DNA"/>
</dbReference>
<dbReference type="Pfam" id="PF00107">
    <property type="entry name" value="ADH_zinc_N"/>
    <property type="match status" value="1"/>
</dbReference>
<name>A0ABU4PQP4_9SPHN</name>
<dbReference type="Pfam" id="PF16884">
    <property type="entry name" value="ADH_N_2"/>
    <property type="match status" value="1"/>
</dbReference>